<dbReference type="PANTHER" id="PTHR48051">
    <property type="match status" value="1"/>
</dbReference>
<comment type="caution">
    <text evidence="6">The sequence shown here is derived from an EMBL/GenBank/DDBJ whole genome shotgun (WGS) entry which is preliminary data.</text>
</comment>
<dbReference type="PRINTS" id="PR00019">
    <property type="entry name" value="LEURICHRPT"/>
</dbReference>
<accession>A0A6A6KWB8</accession>
<dbReference type="Gene3D" id="3.80.10.10">
    <property type="entry name" value="Ribonuclease Inhibitor"/>
    <property type="match status" value="1"/>
</dbReference>
<dbReference type="Pfam" id="PF00560">
    <property type="entry name" value="LRR_1"/>
    <property type="match status" value="1"/>
</dbReference>
<evidence type="ECO:0000256" key="3">
    <source>
        <dbReference type="ARBA" id="ARBA00023786"/>
    </source>
</evidence>
<dbReference type="Proteomes" id="UP000467840">
    <property type="component" value="Chromosome 13"/>
</dbReference>
<evidence type="ECO:0000256" key="5">
    <source>
        <dbReference type="SAM" id="Phobius"/>
    </source>
</evidence>
<dbReference type="SMART" id="SM00369">
    <property type="entry name" value="LRR_TYP"/>
    <property type="match status" value="7"/>
</dbReference>
<name>A0A6A6KWB8_HEVBR</name>
<comment type="similarity">
    <text evidence="3">Belongs to the SHOC2 family.</text>
</comment>
<dbReference type="PANTHER" id="PTHR48051:SF54">
    <property type="entry name" value="LEUCINE-RICH REPEAT-CONTAINING PROTEIN"/>
    <property type="match status" value="1"/>
</dbReference>
<evidence type="ECO:0000256" key="2">
    <source>
        <dbReference type="ARBA" id="ARBA00022737"/>
    </source>
</evidence>
<dbReference type="AlphaFoldDB" id="A0A6A6KWB8"/>
<keyword evidence="5" id="KW-0472">Membrane</keyword>
<dbReference type="SUPFAM" id="SSF52058">
    <property type="entry name" value="L domain-like"/>
    <property type="match status" value="1"/>
</dbReference>
<dbReference type="InterPro" id="IPR003591">
    <property type="entry name" value="Leu-rich_rpt_typical-subtyp"/>
</dbReference>
<sequence>MARLPSFGPKSSDTSFDVEQPPPRTSSDPSSSQIPIVSQLPHLTDPKVIASMTRAISDVVQTRSVLQTLGPRPDHETVDTARLKLSEIESNLSKQLEEIVLSPRPLKSIGLNGARTWWTRNISVDKQPRKRRICTRRYCNWREMHVSYEKLLKAADQRLVIPDSIAGLENLEELNLTSNLLEALPDSIGLLHNLKILDASSNKLESLPDSISYCRSLLELDVSFNRLTYLPTNIGYELVNLKRLSVQLNKIRSLPTSIGEMRSLQHLDAHFNELQGLPLSIGRLTNLEILNLSNNFNDLTELPDTLGDLTNLKELDLSNNQIQALPDTFGRLDNLTKLNLEQNPLVIPPSEIVIEGIEAVKNFMAKRWLDILVEEERKSMLEVQEQAQTGWLTRSTSWMKNYAAGVSESVLGYLSPRSPKDAYLDQQLAANWPACYVSTLLVAGLLLTSTLVVIAARATVLAWITVLVLLAFAGKRRGVLVQQGRKITADVVMYLFNDCA</sequence>
<gene>
    <name evidence="6" type="ORF">GH714_040643</name>
</gene>
<dbReference type="SMART" id="SM00364">
    <property type="entry name" value="LRR_BAC"/>
    <property type="match status" value="7"/>
</dbReference>
<dbReference type="InterPro" id="IPR001611">
    <property type="entry name" value="Leu-rich_rpt"/>
</dbReference>
<dbReference type="EMBL" id="JAAGAX010000014">
    <property type="protein sequence ID" value="KAF2293271.1"/>
    <property type="molecule type" value="Genomic_DNA"/>
</dbReference>
<dbReference type="Pfam" id="PF13855">
    <property type="entry name" value="LRR_8"/>
    <property type="match status" value="2"/>
</dbReference>
<evidence type="ECO:0000313" key="7">
    <source>
        <dbReference type="Proteomes" id="UP000467840"/>
    </source>
</evidence>
<dbReference type="FunFam" id="3.80.10.10:FF:000746">
    <property type="entry name" value="Plant intracellular Ras-group-related LRR protein 2"/>
    <property type="match status" value="1"/>
</dbReference>
<evidence type="ECO:0000256" key="1">
    <source>
        <dbReference type="ARBA" id="ARBA00022614"/>
    </source>
</evidence>
<organism evidence="6 7">
    <name type="scientific">Hevea brasiliensis</name>
    <name type="common">Para rubber tree</name>
    <name type="synonym">Siphonia brasiliensis</name>
    <dbReference type="NCBI Taxonomy" id="3981"/>
    <lineage>
        <taxon>Eukaryota</taxon>
        <taxon>Viridiplantae</taxon>
        <taxon>Streptophyta</taxon>
        <taxon>Embryophyta</taxon>
        <taxon>Tracheophyta</taxon>
        <taxon>Spermatophyta</taxon>
        <taxon>Magnoliopsida</taxon>
        <taxon>eudicotyledons</taxon>
        <taxon>Gunneridae</taxon>
        <taxon>Pentapetalae</taxon>
        <taxon>rosids</taxon>
        <taxon>fabids</taxon>
        <taxon>Malpighiales</taxon>
        <taxon>Euphorbiaceae</taxon>
        <taxon>Crotonoideae</taxon>
        <taxon>Micrandreae</taxon>
        <taxon>Hevea</taxon>
    </lineage>
</organism>
<dbReference type="InterPro" id="IPR032675">
    <property type="entry name" value="LRR_dom_sf"/>
</dbReference>
<proteinExistence type="inferred from homology"/>
<keyword evidence="7" id="KW-1185">Reference proteome</keyword>
<keyword evidence="5" id="KW-1133">Transmembrane helix</keyword>
<protein>
    <submittedName>
        <fullName evidence="6">Uncharacterized protein</fullName>
    </submittedName>
</protein>
<dbReference type="PROSITE" id="PS51450">
    <property type="entry name" value="LRR"/>
    <property type="match status" value="3"/>
</dbReference>
<keyword evidence="1" id="KW-0433">Leucine-rich repeat</keyword>
<dbReference type="SMART" id="SM00365">
    <property type="entry name" value="LRR_SD22"/>
    <property type="match status" value="4"/>
</dbReference>
<reference evidence="6 7" key="1">
    <citation type="journal article" date="2020" name="Mol. Plant">
        <title>The Chromosome-Based Rubber Tree Genome Provides New Insights into Spurge Genome Evolution and Rubber Biosynthesis.</title>
        <authorList>
            <person name="Liu J."/>
            <person name="Shi C."/>
            <person name="Shi C.C."/>
            <person name="Li W."/>
            <person name="Zhang Q.J."/>
            <person name="Zhang Y."/>
            <person name="Li K."/>
            <person name="Lu H.F."/>
            <person name="Shi C."/>
            <person name="Zhu S.T."/>
            <person name="Xiao Z.Y."/>
            <person name="Nan H."/>
            <person name="Yue Y."/>
            <person name="Zhu X.G."/>
            <person name="Wu Y."/>
            <person name="Hong X.N."/>
            <person name="Fan G.Y."/>
            <person name="Tong Y."/>
            <person name="Zhang D."/>
            <person name="Mao C.L."/>
            <person name="Liu Y.L."/>
            <person name="Hao S.J."/>
            <person name="Liu W.Q."/>
            <person name="Lv M.Q."/>
            <person name="Zhang H.B."/>
            <person name="Liu Y."/>
            <person name="Hu-Tang G.R."/>
            <person name="Wang J.P."/>
            <person name="Wang J.H."/>
            <person name="Sun Y.H."/>
            <person name="Ni S.B."/>
            <person name="Chen W.B."/>
            <person name="Zhang X.C."/>
            <person name="Jiao Y.N."/>
            <person name="Eichler E.E."/>
            <person name="Li G.H."/>
            <person name="Liu X."/>
            <person name="Gao L.Z."/>
        </authorList>
    </citation>
    <scope>NUCLEOTIDE SEQUENCE [LARGE SCALE GENOMIC DNA]</scope>
    <source>
        <strain evidence="7">cv. GT1</strain>
        <tissue evidence="6">Leaf</tissue>
    </source>
</reference>
<keyword evidence="2" id="KW-0677">Repeat</keyword>
<feature type="compositionally biased region" description="Low complexity" evidence="4">
    <location>
        <begin position="25"/>
        <end position="35"/>
    </location>
</feature>
<keyword evidence="5" id="KW-0812">Transmembrane</keyword>
<evidence type="ECO:0000313" key="6">
    <source>
        <dbReference type="EMBL" id="KAF2293271.1"/>
    </source>
</evidence>
<dbReference type="GO" id="GO:0005737">
    <property type="term" value="C:cytoplasm"/>
    <property type="evidence" value="ECO:0007669"/>
    <property type="project" value="TreeGrafter"/>
</dbReference>
<feature type="region of interest" description="Disordered" evidence="4">
    <location>
        <begin position="1"/>
        <end position="35"/>
    </location>
</feature>
<dbReference type="InterPro" id="IPR050216">
    <property type="entry name" value="LRR_domain-containing"/>
</dbReference>
<feature type="transmembrane region" description="Helical" evidence="5">
    <location>
        <begin position="440"/>
        <end position="473"/>
    </location>
</feature>
<evidence type="ECO:0000256" key="4">
    <source>
        <dbReference type="SAM" id="MobiDB-lite"/>
    </source>
</evidence>